<proteinExistence type="predicted"/>
<reference evidence="1 2" key="1">
    <citation type="journal article" date="2019" name="Gigascience">
        <title>Whole-genome sequence of the oriental lung fluke Paragonimus westermani.</title>
        <authorList>
            <person name="Oey H."/>
            <person name="Zakrzewski M."/>
            <person name="Narain K."/>
            <person name="Devi K.R."/>
            <person name="Agatsuma T."/>
            <person name="Nawaratna S."/>
            <person name="Gobert G.N."/>
            <person name="Jones M.K."/>
            <person name="Ragan M.A."/>
            <person name="McManus D.P."/>
            <person name="Krause L."/>
        </authorList>
    </citation>
    <scope>NUCLEOTIDE SEQUENCE [LARGE SCALE GENOMIC DNA]</scope>
    <source>
        <strain evidence="1 2">IND2009</strain>
    </source>
</reference>
<name>A0A5J4NBH8_9TREM</name>
<accession>A0A5J4NBH8</accession>
<gene>
    <name evidence="1" type="ORF">DEA37_0003027</name>
</gene>
<dbReference type="AlphaFoldDB" id="A0A5J4NBH8"/>
<evidence type="ECO:0000313" key="1">
    <source>
        <dbReference type="EMBL" id="KAA3672773.1"/>
    </source>
</evidence>
<evidence type="ECO:0008006" key="3">
    <source>
        <dbReference type="Google" id="ProtNLM"/>
    </source>
</evidence>
<evidence type="ECO:0000313" key="2">
    <source>
        <dbReference type="Proteomes" id="UP000324629"/>
    </source>
</evidence>
<organism evidence="1 2">
    <name type="scientific">Paragonimus westermani</name>
    <dbReference type="NCBI Taxonomy" id="34504"/>
    <lineage>
        <taxon>Eukaryota</taxon>
        <taxon>Metazoa</taxon>
        <taxon>Spiralia</taxon>
        <taxon>Lophotrochozoa</taxon>
        <taxon>Platyhelminthes</taxon>
        <taxon>Trematoda</taxon>
        <taxon>Digenea</taxon>
        <taxon>Plagiorchiida</taxon>
        <taxon>Troglotremata</taxon>
        <taxon>Troglotrematidae</taxon>
        <taxon>Paragonimus</taxon>
    </lineage>
</organism>
<dbReference type="Proteomes" id="UP000324629">
    <property type="component" value="Unassembled WGS sequence"/>
</dbReference>
<keyword evidence="2" id="KW-1185">Reference proteome</keyword>
<dbReference type="EMBL" id="QNGE01004558">
    <property type="protein sequence ID" value="KAA3672773.1"/>
    <property type="molecule type" value="Genomic_DNA"/>
</dbReference>
<feature type="non-terminal residue" evidence="1">
    <location>
        <position position="286"/>
    </location>
</feature>
<comment type="caution">
    <text evidence="1">The sequence shown here is derived from an EMBL/GenBank/DDBJ whole genome shotgun (WGS) entry which is preliminary data.</text>
</comment>
<sequence length="286" mass="32280">MQIANADVPSQAASSVTADVICFVCNKAMNAGICLMDRYCHPSCFRCIKCEERILPLNVYCIQSIHASTNDLILHNNLGCHTTEFFKKTFIAQNISKSYSVRALTLSMYDEQFITLVSLQPLTHSLYRLATKSLASGKVTNIVASSKMDSVRSEDVKWCASCHRTVQESIFQGGQFYHPDCVECATCKKVAGNISCREWKILIARFARDLWRLVCSDMEITFIGAALNVLNVAKNVQNPFQPSGVFCFRKPNSVYAENVFSFKIFRSFRACKQKAYFEKCGKYTKH</sequence>
<dbReference type="Gene3D" id="2.10.110.10">
    <property type="entry name" value="Cysteine Rich Protein"/>
    <property type="match status" value="1"/>
</dbReference>
<protein>
    <recommendedName>
        <fullName evidence="3">LIM zinc-binding domain-containing protein</fullName>
    </recommendedName>
</protein>